<reference evidence="2 3" key="1">
    <citation type="submission" date="2020-03" db="EMBL/GenBank/DDBJ databases">
        <title>Sequencing the genomes of 1000 actinobacteria strains.</title>
        <authorList>
            <person name="Klenk H.-P."/>
        </authorList>
    </citation>
    <scope>NUCLEOTIDE SEQUENCE [LARGE SCALE GENOMIC DNA]</scope>
    <source>
        <strain evidence="2 3">DSM 45490</strain>
    </source>
</reference>
<keyword evidence="3" id="KW-1185">Reference proteome</keyword>
<accession>A0A7X5VHA3</accession>
<proteinExistence type="predicted"/>
<name>A0A7X5VHA3_9ACTN</name>
<organism evidence="2 3">
    <name type="scientific">Kribbella shirazensis</name>
    <dbReference type="NCBI Taxonomy" id="1105143"/>
    <lineage>
        <taxon>Bacteria</taxon>
        <taxon>Bacillati</taxon>
        <taxon>Actinomycetota</taxon>
        <taxon>Actinomycetes</taxon>
        <taxon>Propionibacteriales</taxon>
        <taxon>Kribbellaceae</taxon>
        <taxon>Kribbella</taxon>
    </lineage>
</organism>
<feature type="compositionally biased region" description="Basic and acidic residues" evidence="1">
    <location>
        <begin position="8"/>
        <end position="23"/>
    </location>
</feature>
<evidence type="ECO:0000313" key="2">
    <source>
        <dbReference type="EMBL" id="NIK61182.1"/>
    </source>
</evidence>
<feature type="region of interest" description="Disordered" evidence="1">
    <location>
        <begin position="1"/>
        <end position="39"/>
    </location>
</feature>
<dbReference type="Proteomes" id="UP000555407">
    <property type="component" value="Unassembled WGS sequence"/>
</dbReference>
<evidence type="ECO:0000313" key="3">
    <source>
        <dbReference type="Proteomes" id="UP000555407"/>
    </source>
</evidence>
<comment type="caution">
    <text evidence="2">The sequence shown here is derived from an EMBL/GenBank/DDBJ whole genome shotgun (WGS) entry which is preliminary data.</text>
</comment>
<dbReference type="AlphaFoldDB" id="A0A7X5VHA3"/>
<sequence>MAALLQEPEVRRDAERPDLREVPDEAAADEPGSVVLCSW</sequence>
<evidence type="ECO:0000256" key="1">
    <source>
        <dbReference type="SAM" id="MobiDB-lite"/>
    </source>
</evidence>
<dbReference type="EMBL" id="JAASRO010000001">
    <property type="protein sequence ID" value="NIK61182.1"/>
    <property type="molecule type" value="Genomic_DNA"/>
</dbReference>
<gene>
    <name evidence="2" type="ORF">BJY22_006899</name>
</gene>
<protein>
    <submittedName>
        <fullName evidence="2">Uncharacterized protein</fullName>
    </submittedName>
</protein>